<sequence>MDENVRRILHDIIQQREDGYRSGMSAAIRGIDQSWSIPATGPFTTKIRFSLGDLMKSSATQYSEEYWQLEGYYTIFDQVKVVKVMFEYWLTDDDVETTPNAAFVRQVYSYDPDSADGNMTWDNVIRVPDHAHRILKPGVIYRTSLKPKFAVQLATPNGTFKGYSKNMWIDCGDVAGYDQAKSVLGSVNAIHMAFKGPEELGAIGYRRTLFLKFRKRRQGAVVN</sequence>
<dbReference type="Proteomes" id="UP000275869">
    <property type="component" value="Segment"/>
</dbReference>
<dbReference type="EMBL" id="MH545533">
    <property type="protein sequence ID" value="AXL65928.1"/>
    <property type="molecule type" value="Genomic_DNA"/>
</dbReference>
<accession>A0A346BPD1</accession>
<dbReference type="KEGG" id="vg:41702594"/>
<evidence type="ECO:0000313" key="2">
    <source>
        <dbReference type="Proteomes" id="UP000275869"/>
    </source>
</evidence>
<name>A0A346BPD1_9VIRU</name>
<organism evidence="1">
    <name type="scientific">Tentweb spider associated circular virus 1</name>
    <dbReference type="NCBI Taxonomy" id="2293307"/>
    <lineage>
        <taxon>Viruses</taxon>
        <taxon>Monodnaviria</taxon>
        <taxon>Shotokuvirae</taxon>
        <taxon>Cressdnaviricota</taxon>
        <taxon>Arfiviricetes</taxon>
        <taxon>Mulpavirales</taxon>
        <taxon>Anicreviridae</taxon>
        <taxon>Ketkevirus</taxon>
        <taxon>Ketkevirus silauonis</taxon>
    </lineage>
</organism>
<reference evidence="1" key="1">
    <citation type="journal article" date="2018" name="PeerJ">
        <title>Virus discovery in all three major lineages of terrestrial arthropods highlights the diversity of single-stranded DNA viruses associated with invertebrates.</title>
        <authorList>
            <person name="Rosario K."/>
            <person name="Mettel K.A."/>
            <person name="Benner B.E."/>
            <person name="Johnson R."/>
            <person name="Scott C."/>
            <person name="Yusseff-Vanegas S.Z."/>
            <person name="Baker C.C."/>
            <person name="Cassill D.L."/>
            <person name="Storer C."/>
            <person name="Varsani A."/>
            <person name="Breitbart M."/>
        </authorList>
    </citation>
    <scope>NUCLEOTIDE SEQUENCE [LARGE SCALE GENOMIC DNA]</scope>
    <source>
        <strain evidence="1">BC_I1608_E1</strain>
    </source>
</reference>
<dbReference type="RefSeq" id="YP_009551459.1">
    <property type="nucleotide sequence ID" value="NC_040365.1"/>
</dbReference>
<keyword evidence="2" id="KW-1185">Reference proteome</keyword>
<protein>
    <submittedName>
        <fullName evidence="1">Putative capsid protein</fullName>
    </submittedName>
</protein>
<dbReference type="GeneID" id="41702594"/>
<evidence type="ECO:0000313" key="1">
    <source>
        <dbReference type="EMBL" id="AXL65928.1"/>
    </source>
</evidence>
<proteinExistence type="predicted"/>